<keyword evidence="12" id="KW-0325">Glycoprotein</keyword>
<keyword evidence="10" id="KW-0482">Metalloprotease</keyword>
<dbReference type="PANTHER" id="PTHR31120:SF6">
    <property type="entry name" value="METALLOPROTEASE TIKI HOMOLOG"/>
    <property type="match status" value="1"/>
</dbReference>
<evidence type="ECO:0000256" key="12">
    <source>
        <dbReference type="ARBA" id="ARBA00023180"/>
    </source>
</evidence>
<keyword evidence="7" id="KW-0732">Signal</keyword>
<evidence type="ECO:0000313" key="13">
    <source>
        <dbReference type="EMBL" id="TSJ46578.1"/>
    </source>
</evidence>
<comment type="cofactor">
    <cofactor evidence="1">
        <name>Mn(2+)</name>
        <dbReference type="ChEBI" id="CHEBI:29035"/>
    </cofactor>
</comment>
<keyword evidence="4" id="KW-0645">Protease</keyword>
<evidence type="ECO:0000256" key="11">
    <source>
        <dbReference type="ARBA" id="ARBA00023136"/>
    </source>
</evidence>
<dbReference type="InterPro" id="IPR040230">
    <property type="entry name" value="TIKI1/2-like"/>
</dbReference>
<evidence type="ECO:0000256" key="7">
    <source>
        <dbReference type="ARBA" id="ARBA00022729"/>
    </source>
</evidence>
<reference evidence="13 14" key="1">
    <citation type="submission" date="2019-07" db="EMBL/GenBank/DDBJ databases">
        <authorList>
            <person name="Huq M.A."/>
        </authorList>
    </citation>
    <scope>NUCLEOTIDE SEQUENCE [LARGE SCALE GENOMIC DNA]</scope>
    <source>
        <strain evidence="13 14">MAH-3</strain>
    </source>
</reference>
<comment type="cofactor">
    <cofactor evidence="2">
        <name>Co(2+)</name>
        <dbReference type="ChEBI" id="CHEBI:48828"/>
    </cofactor>
</comment>
<evidence type="ECO:0000256" key="9">
    <source>
        <dbReference type="ARBA" id="ARBA00022989"/>
    </source>
</evidence>
<evidence type="ECO:0000256" key="3">
    <source>
        <dbReference type="ARBA" id="ARBA00004479"/>
    </source>
</evidence>
<dbReference type="GO" id="GO:0046872">
    <property type="term" value="F:metal ion binding"/>
    <property type="evidence" value="ECO:0007669"/>
    <property type="project" value="UniProtKB-KW"/>
</dbReference>
<keyword evidence="8" id="KW-0378">Hydrolase</keyword>
<accession>A0A556N3F1</accession>
<comment type="caution">
    <text evidence="13">The sequence shown here is derived from an EMBL/GenBank/DDBJ whole genome shotgun (WGS) entry which is preliminary data.</text>
</comment>
<comment type="subcellular location">
    <subcellularLocation>
        <location evidence="3">Membrane</location>
        <topology evidence="3">Single-pass type I membrane protein</topology>
    </subcellularLocation>
</comment>
<gene>
    <name evidence="13" type="ORF">FO442_05315</name>
</gene>
<evidence type="ECO:0000256" key="2">
    <source>
        <dbReference type="ARBA" id="ARBA00001941"/>
    </source>
</evidence>
<organism evidence="13 14">
    <name type="scientific">Fluviicola chungangensis</name>
    <dbReference type="NCBI Taxonomy" id="2597671"/>
    <lineage>
        <taxon>Bacteria</taxon>
        <taxon>Pseudomonadati</taxon>
        <taxon>Bacteroidota</taxon>
        <taxon>Flavobacteriia</taxon>
        <taxon>Flavobacteriales</taxon>
        <taxon>Crocinitomicaceae</taxon>
        <taxon>Fluviicola</taxon>
    </lineage>
</organism>
<dbReference type="OrthoDB" id="9798714at2"/>
<dbReference type="Proteomes" id="UP000316008">
    <property type="component" value="Unassembled WGS sequence"/>
</dbReference>
<evidence type="ECO:0000256" key="1">
    <source>
        <dbReference type="ARBA" id="ARBA00001936"/>
    </source>
</evidence>
<dbReference type="InterPro" id="IPR002816">
    <property type="entry name" value="TraB/PrgY/GumN_fam"/>
</dbReference>
<sequence length="404" mass="46793">MYKIGCMLFLFHCFQAFGQEVEKEYQLLWEVKAPRTKKISYIFGSMHSNDPRLFNFPDSLYSAFVSVDAVVLETDVTQIYDQYDVRLNLFNFDLFDKERSFASSKKATQTVYGSEDGRPQFLDAYFQQAGYCGGKGFYQLETVQDQLKLAENPELFNTRRAINGLFFTKEAFIQTYINGDIASLTNMLKSQFKSAPDAYDELITKRNQIMAKGLDTLMRKRTVFCAIGSGHLHGTDGVLQLLRQKGFQVRAVKATYDNTTVTEKKLVQSWRTFAVSDEENSFRMTFGGKPTLLEETDKKHYIYQELGQGNTYELVIHASPDYLDDNRYHFLENDMAQTKEFFLDDGAKGMEGLILDPIKGYQWKRFIQFGDVCYELICYGGNKFMHSDRPVKFFQKFEILTEKE</sequence>
<dbReference type="GO" id="GO:0030178">
    <property type="term" value="P:negative regulation of Wnt signaling pathway"/>
    <property type="evidence" value="ECO:0007669"/>
    <property type="project" value="InterPro"/>
</dbReference>
<evidence type="ECO:0000256" key="5">
    <source>
        <dbReference type="ARBA" id="ARBA00022692"/>
    </source>
</evidence>
<name>A0A556N3F1_9FLAO</name>
<dbReference type="PANTHER" id="PTHR31120">
    <property type="entry name" value="METALLOPROTEASE TIKI"/>
    <property type="match status" value="1"/>
</dbReference>
<evidence type="ECO:0000313" key="14">
    <source>
        <dbReference type="Proteomes" id="UP000316008"/>
    </source>
</evidence>
<keyword evidence="5" id="KW-0812">Transmembrane</keyword>
<keyword evidence="14" id="KW-1185">Reference proteome</keyword>
<dbReference type="Pfam" id="PF01963">
    <property type="entry name" value="TraB_PrgY_gumN"/>
    <property type="match status" value="2"/>
</dbReference>
<keyword evidence="11" id="KW-0472">Membrane</keyword>
<dbReference type="GO" id="GO:0016020">
    <property type="term" value="C:membrane"/>
    <property type="evidence" value="ECO:0007669"/>
    <property type="project" value="UniProtKB-SubCell"/>
</dbReference>
<dbReference type="AlphaFoldDB" id="A0A556N3F1"/>
<dbReference type="EMBL" id="VLPL01000002">
    <property type="protein sequence ID" value="TSJ46578.1"/>
    <property type="molecule type" value="Genomic_DNA"/>
</dbReference>
<evidence type="ECO:0000256" key="4">
    <source>
        <dbReference type="ARBA" id="ARBA00022670"/>
    </source>
</evidence>
<dbReference type="GO" id="GO:0004222">
    <property type="term" value="F:metalloendopeptidase activity"/>
    <property type="evidence" value="ECO:0007669"/>
    <property type="project" value="TreeGrafter"/>
</dbReference>
<evidence type="ECO:0000256" key="8">
    <source>
        <dbReference type="ARBA" id="ARBA00022801"/>
    </source>
</evidence>
<dbReference type="GO" id="GO:0006508">
    <property type="term" value="P:proteolysis"/>
    <property type="evidence" value="ECO:0007669"/>
    <property type="project" value="UniProtKB-KW"/>
</dbReference>
<protein>
    <submittedName>
        <fullName evidence="13">TraB/GumN family protein</fullName>
    </submittedName>
</protein>
<evidence type="ECO:0000256" key="10">
    <source>
        <dbReference type="ARBA" id="ARBA00023049"/>
    </source>
</evidence>
<evidence type="ECO:0000256" key="6">
    <source>
        <dbReference type="ARBA" id="ARBA00022723"/>
    </source>
</evidence>
<proteinExistence type="predicted"/>
<keyword evidence="6" id="KW-0479">Metal-binding</keyword>
<keyword evidence="9" id="KW-1133">Transmembrane helix</keyword>
<dbReference type="CDD" id="cd14789">
    <property type="entry name" value="Tiki"/>
    <property type="match status" value="1"/>
</dbReference>